<dbReference type="AlphaFoldDB" id="A0A094Z045"/>
<organism evidence="1 2">
    <name type="scientific">Acetobacter tropicalis</name>
    <dbReference type="NCBI Taxonomy" id="104102"/>
    <lineage>
        <taxon>Bacteria</taxon>
        <taxon>Pseudomonadati</taxon>
        <taxon>Pseudomonadota</taxon>
        <taxon>Alphaproteobacteria</taxon>
        <taxon>Acetobacterales</taxon>
        <taxon>Acetobacteraceae</taxon>
        <taxon>Acetobacter</taxon>
    </lineage>
</organism>
<evidence type="ECO:0000313" key="1">
    <source>
        <dbReference type="EMBL" id="KGB26274.1"/>
    </source>
</evidence>
<evidence type="ECO:0000313" key="2">
    <source>
        <dbReference type="Proteomes" id="UP000029448"/>
    </source>
</evidence>
<name>A0A094Z045_9PROT</name>
<keyword evidence="2" id="KW-1185">Reference proteome</keyword>
<gene>
    <name evidence="1" type="ORF">AtDm6_0266</name>
</gene>
<protein>
    <submittedName>
        <fullName evidence="1">Uncharacterized protein</fullName>
    </submittedName>
</protein>
<comment type="caution">
    <text evidence="1">The sequence shown here is derived from an EMBL/GenBank/DDBJ whole genome shotgun (WGS) entry which is preliminary data.</text>
</comment>
<dbReference type="STRING" id="104102.AtDm6_0266"/>
<accession>A0A094Z045</accession>
<dbReference type="PATRIC" id="fig|104102.7.peg.266"/>
<dbReference type="EMBL" id="JOKM01000012">
    <property type="protein sequence ID" value="KGB26274.1"/>
    <property type="molecule type" value="Genomic_DNA"/>
</dbReference>
<dbReference type="Proteomes" id="UP000029448">
    <property type="component" value="Unassembled WGS sequence"/>
</dbReference>
<sequence>MCFFQLSQDKGKSDIPASLNWVYGPHADRQAYDRSISGMIGHLFRIMGHTAAIPSLPDAPGLVTLLMPAANLLDMQSLKEMASMEQAIAASILSEMI</sequence>
<reference evidence="1 2" key="1">
    <citation type="submission" date="2014-06" db="EMBL/GenBank/DDBJ databases">
        <title>Functional and comparative genomic analyses of the Drosophila gut microbiota identify candidate symbiosis factors.</title>
        <authorList>
            <person name="Newell P.D."/>
            <person name="Chaston J.M."/>
            <person name="Douglas A.E."/>
        </authorList>
    </citation>
    <scope>NUCLEOTIDE SEQUENCE [LARGE SCALE GENOMIC DNA]</scope>
    <source>
        <strain evidence="1 2">DmCS_006</strain>
    </source>
</reference>
<proteinExistence type="predicted"/>